<evidence type="ECO:0000256" key="1">
    <source>
        <dbReference type="SAM" id="SignalP"/>
    </source>
</evidence>
<reference evidence="2 3" key="1">
    <citation type="submission" date="2018-10" db="EMBL/GenBank/DDBJ databases">
        <title>Genomic Encyclopedia of Type Strains, Phase IV (KMG-IV): sequencing the most valuable type-strain genomes for metagenomic binning, comparative biology and taxonomic classification.</title>
        <authorList>
            <person name="Goeker M."/>
        </authorList>
    </citation>
    <scope>NUCLEOTIDE SEQUENCE [LARGE SCALE GENOMIC DNA]</scope>
    <source>
        <strain evidence="2 3">DSM 26916</strain>
    </source>
</reference>
<gene>
    <name evidence="2" type="ORF">DFR35_1238</name>
</gene>
<proteinExistence type="predicted"/>
<dbReference type="EMBL" id="RCCI01000005">
    <property type="protein sequence ID" value="RLJ64597.1"/>
    <property type="molecule type" value="Genomic_DNA"/>
</dbReference>
<feature type="chain" id="PRO_5019717603" evidence="1">
    <location>
        <begin position="21"/>
        <end position="269"/>
    </location>
</feature>
<feature type="signal peptide" evidence="1">
    <location>
        <begin position="1"/>
        <end position="20"/>
    </location>
</feature>
<dbReference type="RefSeq" id="WP_121240768.1">
    <property type="nucleotide sequence ID" value="NZ_BHVV01000006.1"/>
</dbReference>
<keyword evidence="3" id="KW-1185">Reference proteome</keyword>
<keyword evidence="1" id="KW-0732">Signal</keyword>
<evidence type="ECO:0000313" key="2">
    <source>
        <dbReference type="EMBL" id="RLJ64597.1"/>
    </source>
</evidence>
<accession>A0A497XEJ1</accession>
<dbReference type="OrthoDB" id="9807335at2"/>
<sequence length="269" mass="28444">MKTLVLALLLLLGLASPASAQVAVIDSTNLVKNTLTALQTAQSYAQQINDYVIQAQMLESALKNLKTLNPSAVSGLVNSAGRVGIDVAKKLGEDTTDIQQVLRTVNTLYRSGTQAAALANQGAGVYSSAADYTSRIQQMAGLANMTWGEFFAAEKARAKAGERQAVANLNEAMQIKAAVENHGRNTERALQGSLDAEGVLQAVQGLAAINAVMSQQLGDLTAAIATSTAAQADRIREAEGDKITARAERDRDAEAVRGMYDILKQRGKK</sequence>
<comment type="caution">
    <text evidence="2">The sequence shown here is derived from an EMBL/GenBank/DDBJ whole genome shotgun (WGS) entry which is preliminary data.</text>
</comment>
<name>A0A497XEJ1_9PROT</name>
<evidence type="ECO:0000313" key="3">
    <source>
        <dbReference type="Proteomes" id="UP000268908"/>
    </source>
</evidence>
<dbReference type="AlphaFoldDB" id="A0A497XEJ1"/>
<organism evidence="2 3">
    <name type="scientific">Sulfurisoma sediminicola</name>
    <dbReference type="NCBI Taxonomy" id="1381557"/>
    <lineage>
        <taxon>Bacteria</taxon>
        <taxon>Pseudomonadati</taxon>
        <taxon>Pseudomonadota</taxon>
        <taxon>Betaproteobacteria</taxon>
        <taxon>Nitrosomonadales</taxon>
        <taxon>Sterolibacteriaceae</taxon>
        <taxon>Sulfurisoma</taxon>
    </lineage>
</organism>
<protein>
    <submittedName>
        <fullName evidence="2">P-type conjugative transfer protein TrbJ</fullName>
    </submittedName>
</protein>
<dbReference type="Proteomes" id="UP000268908">
    <property type="component" value="Unassembled WGS sequence"/>
</dbReference>